<name>N9XQ72_9CLOT</name>
<dbReference type="HOGENOM" id="CLU_1453646_0_0_9"/>
<proteinExistence type="predicted"/>
<dbReference type="PATRIC" id="fig|999411.4.peg.3288"/>
<evidence type="ECO:0000313" key="1">
    <source>
        <dbReference type="EMBL" id="ENY97741.1"/>
    </source>
</evidence>
<dbReference type="EMBL" id="AGYT01000033">
    <property type="protein sequence ID" value="ENY97741.1"/>
    <property type="molecule type" value="Genomic_DNA"/>
</dbReference>
<dbReference type="AlphaFoldDB" id="N9XQ72"/>
<gene>
    <name evidence="1" type="ORF">HMPREF1092_03376</name>
</gene>
<reference evidence="1 2" key="1">
    <citation type="submission" date="2013-01" db="EMBL/GenBank/DDBJ databases">
        <title>The Genome Sequence of Clostridium colicanis 209318.</title>
        <authorList>
            <consortium name="The Broad Institute Genome Sequencing Platform"/>
            <person name="Earl A."/>
            <person name="Ward D."/>
            <person name="Feldgarden M."/>
            <person name="Gevers D."/>
            <person name="Courvalin P."/>
            <person name="Lambert T."/>
            <person name="Walker B."/>
            <person name="Young S.K."/>
            <person name="Zeng Q."/>
            <person name="Gargeya S."/>
            <person name="Fitzgerald M."/>
            <person name="Haas B."/>
            <person name="Abouelleil A."/>
            <person name="Alvarado L."/>
            <person name="Arachchi H.M."/>
            <person name="Berlin A.M."/>
            <person name="Chapman S.B."/>
            <person name="Dewar J."/>
            <person name="Goldberg J."/>
            <person name="Griggs A."/>
            <person name="Gujja S."/>
            <person name="Hansen M."/>
            <person name="Howarth C."/>
            <person name="Imamovic A."/>
            <person name="Larimer J."/>
            <person name="McCowan C."/>
            <person name="Murphy C."/>
            <person name="Neiman D."/>
            <person name="Pearson M."/>
            <person name="Priest M."/>
            <person name="Roberts A."/>
            <person name="Saif S."/>
            <person name="Shea T."/>
            <person name="Sisk P."/>
            <person name="Sykes S."/>
            <person name="Wortman J."/>
            <person name="Nusbaum C."/>
            <person name="Birren B."/>
        </authorList>
    </citation>
    <scope>NUCLEOTIDE SEQUENCE [LARGE SCALE GENOMIC DNA]</scope>
    <source>
        <strain evidence="1 2">209318</strain>
    </source>
</reference>
<accession>N9XQ72</accession>
<comment type="caution">
    <text evidence="1">The sequence shown here is derived from an EMBL/GenBank/DDBJ whole genome shotgun (WGS) entry which is preliminary data.</text>
</comment>
<dbReference type="Proteomes" id="UP000013097">
    <property type="component" value="Unassembled WGS sequence"/>
</dbReference>
<evidence type="ECO:0000313" key="2">
    <source>
        <dbReference type="Proteomes" id="UP000013097"/>
    </source>
</evidence>
<sequence>MAMKCSKYQENLILKVINESESREWKNAVNEWRILDCEEDEFQNSNCVCGKENIKYLFTIENELNGNKIYPIGSSCIKKFGREDLNEIISVKESMFKLLHAIENNKFIKLSSEFFTRKLIRKLYEDGAFKPNEYNKFSPEKDYDFLLKMFNKINKNEITEAQKRKINGLIVGAIKPFLKDRLENKIKK</sequence>
<keyword evidence="2" id="KW-1185">Reference proteome</keyword>
<dbReference type="eggNOG" id="ENOG5033WA3">
    <property type="taxonomic scope" value="Bacteria"/>
</dbReference>
<protein>
    <submittedName>
        <fullName evidence="1">Uncharacterized protein</fullName>
    </submittedName>
</protein>
<organism evidence="1 2">
    <name type="scientific">Clostridium thermobutyricum</name>
    <dbReference type="NCBI Taxonomy" id="29372"/>
    <lineage>
        <taxon>Bacteria</taxon>
        <taxon>Bacillati</taxon>
        <taxon>Bacillota</taxon>
        <taxon>Clostridia</taxon>
        <taxon>Eubacteriales</taxon>
        <taxon>Clostridiaceae</taxon>
        <taxon>Clostridium</taxon>
    </lineage>
</organism>